<name>A0A538SE18_UNCEI</name>
<dbReference type="PANTHER" id="PTHR33608:SF6">
    <property type="entry name" value="BLL2464 PROTEIN"/>
    <property type="match status" value="1"/>
</dbReference>
<dbReference type="AlphaFoldDB" id="A0A538SE18"/>
<evidence type="ECO:0000313" key="3">
    <source>
        <dbReference type="Proteomes" id="UP000320184"/>
    </source>
</evidence>
<dbReference type="CDD" id="cd00198">
    <property type="entry name" value="vWFA"/>
    <property type="match status" value="1"/>
</dbReference>
<dbReference type="PANTHER" id="PTHR33608">
    <property type="entry name" value="BLL2464 PROTEIN"/>
    <property type="match status" value="1"/>
</dbReference>
<dbReference type="InterPro" id="IPR002035">
    <property type="entry name" value="VWF_A"/>
</dbReference>
<dbReference type="InterPro" id="IPR002881">
    <property type="entry name" value="DUF58"/>
</dbReference>
<gene>
    <name evidence="2" type="ORF">E6K73_09660</name>
</gene>
<reference evidence="2 3" key="1">
    <citation type="journal article" date="2019" name="Nat. Microbiol.">
        <title>Mediterranean grassland soil C-N compound turnover is dependent on rainfall and depth, and is mediated by genomically divergent microorganisms.</title>
        <authorList>
            <person name="Diamond S."/>
            <person name="Andeer P.F."/>
            <person name="Li Z."/>
            <person name="Crits-Christoph A."/>
            <person name="Burstein D."/>
            <person name="Anantharaman K."/>
            <person name="Lane K.R."/>
            <person name="Thomas B.C."/>
            <person name="Pan C."/>
            <person name="Northen T.R."/>
            <person name="Banfield J.F."/>
        </authorList>
    </citation>
    <scope>NUCLEOTIDE SEQUENCE [LARGE SCALE GENOMIC DNA]</scope>
    <source>
        <strain evidence="2">WS_3</strain>
    </source>
</reference>
<dbReference type="SUPFAM" id="SSF53300">
    <property type="entry name" value="vWA-like"/>
    <property type="match status" value="1"/>
</dbReference>
<accession>A0A538SE18</accession>
<dbReference type="EMBL" id="VBOT01000120">
    <property type="protein sequence ID" value="TMQ49622.1"/>
    <property type="molecule type" value="Genomic_DNA"/>
</dbReference>
<dbReference type="Gene3D" id="3.40.50.410">
    <property type="entry name" value="von Willebrand factor, type A domain"/>
    <property type="match status" value="1"/>
</dbReference>
<evidence type="ECO:0000313" key="2">
    <source>
        <dbReference type="EMBL" id="TMQ49622.1"/>
    </source>
</evidence>
<dbReference type="Proteomes" id="UP000320184">
    <property type="component" value="Unassembled WGS sequence"/>
</dbReference>
<comment type="caution">
    <text evidence="2">The sequence shown here is derived from an EMBL/GenBank/DDBJ whole genome shotgun (WGS) entry which is preliminary data.</text>
</comment>
<dbReference type="SMART" id="SM00327">
    <property type="entry name" value="VWA"/>
    <property type="match status" value="1"/>
</dbReference>
<sequence>MLDRETFSKIRRIQIRTRVILESGIGGAYHAVFKGRGMEFAEVREYQPGDDARTIDWNVTARMGSPYIKKYVEERDLTLLLVVDVSGSQAFGSRYLLKRDFAAELAAVLAFSAVFNHDRVGAVLFSDRIEGYVPPGRGRDHALRIVRDLLALDPRGRGTDIAGALRFAQRVMKRRGIVATISDFQGRDYERALGVLRRRHDVIALHLTDPREDDFPDAGLVALVDPETGERVVVDASRPEVRPWLRSEALREAPETFKRTRVDALNLSTAESYERPLAAFFKTRERRR</sequence>
<dbReference type="InterPro" id="IPR036465">
    <property type="entry name" value="vWFA_dom_sf"/>
</dbReference>
<feature type="domain" description="VWFA" evidence="1">
    <location>
        <begin position="76"/>
        <end position="251"/>
    </location>
</feature>
<dbReference type="Pfam" id="PF01882">
    <property type="entry name" value="DUF58"/>
    <property type="match status" value="1"/>
</dbReference>
<protein>
    <submittedName>
        <fullName evidence="2">DUF58 domain-containing protein</fullName>
    </submittedName>
</protein>
<evidence type="ECO:0000259" key="1">
    <source>
        <dbReference type="SMART" id="SM00327"/>
    </source>
</evidence>
<proteinExistence type="predicted"/>
<organism evidence="2 3">
    <name type="scientific">Eiseniibacteriota bacterium</name>
    <dbReference type="NCBI Taxonomy" id="2212470"/>
    <lineage>
        <taxon>Bacteria</taxon>
        <taxon>Candidatus Eiseniibacteriota</taxon>
    </lineage>
</organism>